<sequence>MTAAPAVVLAWALAAAALALLIGTAPAARAQGPVPASPPPASGAEAPPKACLDLLDQLSKGVPRDESGPALRARGLRIRTPIVVPDTRLSEGSGISGARVRVLIDAQGRVVPDSVQVQERAGDPKLAEALPELVPQTLSFDTRAAPQVPEQFAFTTVYVSCGRR</sequence>
<dbReference type="EMBL" id="BBYR01000007">
    <property type="protein sequence ID" value="GAP34475.1"/>
    <property type="molecule type" value="Genomic_DNA"/>
</dbReference>
<reference evidence="3" key="1">
    <citation type="submission" date="2015-07" db="EMBL/GenBank/DDBJ databases">
        <title>Discovery of a poly(ethylene terephthalate assimilation.</title>
        <authorList>
            <person name="Yoshida S."/>
            <person name="Hiraga K."/>
            <person name="Takehana T."/>
            <person name="Taniguchi I."/>
            <person name="Yamaji H."/>
            <person name="Maeda Y."/>
            <person name="Toyohara K."/>
            <person name="Miyamoto K."/>
            <person name="Kimura Y."/>
            <person name="Oda K."/>
        </authorList>
    </citation>
    <scope>NUCLEOTIDE SEQUENCE [LARGE SCALE GENOMIC DNA]</scope>
    <source>
        <strain evidence="3">NBRC 110686 / TISTR 2288 / 201-F6</strain>
    </source>
</reference>
<accession>A0A0K8NX12</accession>
<keyword evidence="3" id="KW-1185">Reference proteome</keyword>
<reference evidence="2 3" key="2">
    <citation type="journal article" date="2016" name="Science">
        <title>A bacterium that degrades and assimilates poly(ethylene terephthalate).</title>
        <authorList>
            <person name="Yoshida S."/>
            <person name="Hiraga K."/>
            <person name="Takehana T."/>
            <person name="Taniguchi I."/>
            <person name="Yamaji H."/>
            <person name="Maeda Y."/>
            <person name="Toyohara K."/>
            <person name="Miyamoto K."/>
            <person name="Kimura Y."/>
            <person name="Oda K."/>
        </authorList>
    </citation>
    <scope>NUCLEOTIDE SEQUENCE [LARGE SCALE GENOMIC DNA]</scope>
    <source>
        <strain evidence="3">NBRC 110686 / TISTR 2288 / 201-F6</strain>
    </source>
</reference>
<feature type="chain" id="PRO_5005513463" description="TonB C-terminal domain-containing protein" evidence="1">
    <location>
        <begin position="31"/>
        <end position="164"/>
    </location>
</feature>
<feature type="signal peptide" evidence="1">
    <location>
        <begin position="1"/>
        <end position="30"/>
    </location>
</feature>
<keyword evidence="1" id="KW-0732">Signal</keyword>
<evidence type="ECO:0000313" key="3">
    <source>
        <dbReference type="Proteomes" id="UP000037660"/>
    </source>
</evidence>
<proteinExistence type="predicted"/>
<organism evidence="2 3">
    <name type="scientific">Piscinibacter sakaiensis</name>
    <name type="common">Ideonella sakaiensis</name>
    <dbReference type="NCBI Taxonomy" id="1547922"/>
    <lineage>
        <taxon>Bacteria</taxon>
        <taxon>Pseudomonadati</taxon>
        <taxon>Pseudomonadota</taxon>
        <taxon>Betaproteobacteria</taxon>
        <taxon>Burkholderiales</taxon>
        <taxon>Sphaerotilaceae</taxon>
        <taxon>Piscinibacter</taxon>
    </lineage>
</organism>
<dbReference type="Proteomes" id="UP000037660">
    <property type="component" value="Unassembled WGS sequence"/>
</dbReference>
<evidence type="ECO:0000313" key="2">
    <source>
        <dbReference type="EMBL" id="GAP34475.1"/>
    </source>
</evidence>
<dbReference type="AlphaFoldDB" id="A0A0K8NX12"/>
<dbReference type="STRING" id="1547922.ISF6_4650"/>
<evidence type="ECO:0000256" key="1">
    <source>
        <dbReference type="SAM" id="SignalP"/>
    </source>
</evidence>
<evidence type="ECO:0008006" key="4">
    <source>
        <dbReference type="Google" id="ProtNLM"/>
    </source>
</evidence>
<protein>
    <recommendedName>
        <fullName evidence="4">TonB C-terminal domain-containing protein</fullName>
    </recommendedName>
</protein>
<name>A0A0K8NX12_PISS1</name>
<comment type="caution">
    <text evidence="2">The sequence shown here is derived from an EMBL/GenBank/DDBJ whole genome shotgun (WGS) entry which is preliminary data.</text>
</comment>
<gene>
    <name evidence="2" type="ORF">ISF6_4650</name>
</gene>